<reference evidence="4 5" key="1">
    <citation type="submission" date="2019-12" db="EMBL/GenBank/DDBJ databases">
        <title>The draft genomic sequence of strain Chitinophaga oryziterrae JCM 16595.</title>
        <authorList>
            <person name="Zhang X."/>
        </authorList>
    </citation>
    <scope>NUCLEOTIDE SEQUENCE [LARGE SCALE GENOMIC DNA]</scope>
    <source>
        <strain evidence="4 5">JCM 16595</strain>
    </source>
</reference>
<dbReference type="PANTHER" id="PTHR30273">
    <property type="entry name" value="PERIPLASMIC SIGNAL SENSOR AND SIGMA FACTOR ACTIVATOR FECR-RELATED"/>
    <property type="match status" value="1"/>
</dbReference>
<keyword evidence="1" id="KW-0812">Transmembrane</keyword>
<dbReference type="AlphaFoldDB" id="A0A6N8JJ22"/>
<dbReference type="InterPro" id="IPR032508">
    <property type="entry name" value="FecR_C"/>
</dbReference>
<comment type="caution">
    <text evidence="4">The sequence shown here is derived from an EMBL/GenBank/DDBJ whole genome shotgun (WGS) entry which is preliminary data.</text>
</comment>
<keyword evidence="1" id="KW-1133">Transmembrane helix</keyword>
<evidence type="ECO:0000259" key="2">
    <source>
        <dbReference type="Pfam" id="PF04773"/>
    </source>
</evidence>
<dbReference type="Proteomes" id="UP000468388">
    <property type="component" value="Unassembled WGS sequence"/>
</dbReference>
<protein>
    <submittedName>
        <fullName evidence="4">DUF4974 domain-containing protein</fullName>
    </submittedName>
</protein>
<keyword evidence="5" id="KW-1185">Reference proteome</keyword>
<evidence type="ECO:0000313" key="5">
    <source>
        <dbReference type="Proteomes" id="UP000468388"/>
    </source>
</evidence>
<accession>A0A6N8JJ22</accession>
<sequence length="362" mass="40445">MDNRLTILWQRYLSNTCTREELEELLAAMDDEQLHQQLWLDSKDAPGMPDAEAKLEAMLAATRPPRKIRWWPYAAAAITIGMIVWLYPKPLSRQPASLATRSMHKTDIQAGSNKATLTLADGSTIALDSVGILQQGATTIRRKPGILQYATQGKQETVSFNTLSTPRGGQYQVMLPDGSKVWLNAASRLKYPTAFIGKERIVELEGQAYFEIAKNAHQPFKVHVNGSDIQVLGTSFDVMAYRDEKTTNTTLLEGAVKVADKILRPGQQAAVSGSDVHIREVNTEDVIAWKNGYFSFRDADLPTIMRQLSRWYDVTISYQGAIPQGTFSGEIGRTLSLEQALQILEQTRVHFKIEGRQIIILP</sequence>
<dbReference type="OrthoDB" id="625980at2"/>
<dbReference type="PANTHER" id="PTHR30273:SF2">
    <property type="entry name" value="PROTEIN FECR"/>
    <property type="match status" value="1"/>
</dbReference>
<evidence type="ECO:0000256" key="1">
    <source>
        <dbReference type="SAM" id="Phobius"/>
    </source>
</evidence>
<gene>
    <name evidence="4" type="ORF">GO495_27430</name>
</gene>
<dbReference type="GO" id="GO:0016989">
    <property type="term" value="F:sigma factor antagonist activity"/>
    <property type="evidence" value="ECO:0007669"/>
    <property type="project" value="TreeGrafter"/>
</dbReference>
<dbReference type="Pfam" id="PF16344">
    <property type="entry name" value="FecR_C"/>
    <property type="match status" value="1"/>
</dbReference>
<feature type="transmembrane region" description="Helical" evidence="1">
    <location>
        <begin position="70"/>
        <end position="88"/>
    </location>
</feature>
<proteinExistence type="predicted"/>
<evidence type="ECO:0000259" key="3">
    <source>
        <dbReference type="Pfam" id="PF16344"/>
    </source>
</evidence>
<dbReference type="InterPro" id="IPR012373">
    <property type="entry name" value="Ferrdict_sens_TM"/>
</dbReference>
<dbReference type="Gene3D" id="2.60.120.1440">
    <property type="match status" value="1"/>
</dbReference>
<dbReference type="InterPro" id="IPR006860">
    <property type="entry name" value="FecR"/>
</dbReference>
<dbReference type="RefSeq" id="WP_157303154.1">
    <property type="nucleotide sequence ID" value="NZ_BAAAZB010000036.1"/>
</dbReference>
<organism evidence="4 5">
    <name type="scientific">Chitinophaga oryziterrae</name>
    <dbReference type="NCBI Taxonomy" id="1031224"/>
    <lineage>
        <taxon>Bacteria</taxon>
        <taxon>Pseudomonadati</taxon>
        <taxon>Bacteroidota</taxon>
        <taxon>Chitinophagia</taxon>
        <taxon>Chitinophagales</taxon>
        <taxon>Chitinophagaceae</taxon>
        <taxon>Chitinophaga</taxon>
    </lineage>
</organism>
<name>A0A6N8JJ22_9BACT</name>
<dbReference type="Gene3D" id="3.55.50.30">
    <property type="match status" value="1"/>
</dbReference>
<dbReference type="PIRSF" id="PIRSF018266">
    <property type="entry name" value="FecR"/>
    <property type="match status" value="1"/>
</dbReference>
<dbReference type="Pfam" id="PF04773">
    <property type="entry name" value="FecR"/>
    <property type="match status" value="1"/>
</dbReference>
<feature type="domain" description="Protein FecR C-terminal" evidence="3">
    <location>
        <begin position="293"/>
        <end position="360"/>
    </location>
</feature>
<keyword evidence="1" id="KW-0472">Membrane</keyword>
<dbReference type="EMBL" id="WRXO01000011">
    <property type="protein sequence ID" value="MVT44356.1"/>
    <property type="molecule type" value="Genomic_DNA"/>
</dbReference>
<evidence type="ECO:0000313" key="4">
    <source>
        <dbReference type="EMBL" id="MVT44356.1"/>
    </source>
</evidence>
<feature type="domain" description="FecR protein" evidence="2">
    <location>
        <begin position="162"/>
        <end position="257"/>
    </location>
</feature>